<dbReference type="GO" id="GO:0007155">
    <property type="term" value="P:cell adhesion"/>
    <property type="evidence" value="ECO:0007669"/>
    <property type="project" value="TreeGrafter"/>
</dbReference>
<evidence type="ECO:0000313" key="4">
    <source>
        <dbReference type="Proteomes" id="UP001056685"/>
    </source>
</evidence>
<dbReference type="Proteomes" id="UP001056685">
    <property type="component" value="Segment"/>
</dbReference>
<organism evidence="3 4">
    <name type="scientific">Brevundimonas phage vB_BpoS-Kabachok</name>
    <dbReference type="NCBI Taxonomy" id="2948600"/>
    <lineage>
        <taxon>Viruses</taxon>
        <taxon>Duplodnaviria</taxon>
        <taxon>Heunggongvirae</taxon>
        <taxon>Uroviricota</taxon>
        <taxon>Caudoviricetes</taxon>
        <taxon>Jeanschmidtviridae</taxon>
        <taxon>Marchewkavirus</taxon>
        <taxon>Marchewkavirus kabachok</taxon>
    </lineage>
</organism>
<evidence type="ECO:0000313" key="3">
    <source>
        <dbReference type="EMBL" id="USN14103.1"/>
    </source>
</evidence>
<sequence length="1069" mass="108320">MAPVRTKRIALVSTRIPNYPHRKKDGGGSGGGSGSGPQVHDIVFDGPALITEGAAAGTVVAGVSSLPPEAELTLVNDAGGRFALEDGVLIAGAIPTDYEAATQHTVVIRGALGASALDKPLVVSVVNLVELVDFDLTGLTVREDAAQGAVVGVLSSDPTGAAFTLTNTAGGRFALSGSNVVRGATALDYEAATSHDITISAALGGEVINKTFTIQVTDVDELTSFALSANTIAENSPAGTAVGTLSSVPAGATFTLVNNAGNRFALTGGSQIVAGAVATDYESATSHQITARATRLGETIEQNFTINVTNVNELTNITLSAATVVENTGPGVTVGALASVPPGATFALTNTAGNRFAVSGSNLVTGAVSTNYEAATSHNVTVEATRGADVITRTFPISVTDVVEPLSIDLAPAAIAENSPQGALVGTLTSEPAGATYTLTDSAGSRFALSGDTVVVGTVLTDFETAASHTITVDAELDGVETSRTFTITVTDVAELTNIALSNTTVAENIASGAVVGALTSTPGGATWTMVDGAGGRFAITGGNVVRGATALDYEAATSHDIIVRGTRGGETLEKTFTISVTNVVEISDITLSANTTPENSVAPAVVGALTSTPTGASFIMTNTAGNRFALSGSNVVRGATALDYENATSHDVTIRGTRQGETFDKTFTINVTNVNEITDITLSPSSAAESIAQGATIGALASVPAGAAFALLDTVGGRFDIVGTNLVRGATALNYEDATSHPVQVQATLGPDTFNKTLTVTVTNVAELTAINLSANTIAENSVAGTVVGGLTSTPAGATFTMTGNAGNRFALSGNNVVAGSVSTDYEAATSHEVTIQGARGGETLNQTFTINVTDVVETVPQPEESRPAQTDIMITQEYAYSGAPDGDLIGVLLAIPKTKAEYSAYVSGVTYTLLDDAGGRFKLATGSSHSRQLLAGPTATNDAVATEHSITVRAEWGAGAYTRDQTFVMTVRPAGSMRGGTNQVLAAGTANPTATANGSSGTAPYTHEWSMEASENYAIQAGASTAVVTLGYTGPTPGFGWGVTRAVTYDSAGKHAWSRFLVIFSPS</sequence>
<evidence type="ECO:0008006" key="5">
    <source>
        <dbReference type="Google" id="ProtNLM"/>
    </source>
</evidence>
<dbReference type="GO" id="GO:0005886">
    <property type="term" value="C:plasma membrane"/>
    <property type="evidence" value="ECO:0007669"/>
    <property type="project" value="TreeGrafter"/>
</dbReference>
<proteinExistence type="predicted"/>
<name>A0A9E7MP92_9CAUD</name>
<gene>
    <name evidence="3" type="ORF">KABACHOK_02670</name>
</gene>
<dbReference type="PANTHER" id="PTHR24028">
    <property type="entry name" value="CADHERIN-87A"/>
    <property type="match status" value="1"/>
</dbReference>
<dbReference type="Gene3D" id="2.60.40.60">
    <property type="entry name" value="Cadherins"/>
    <property type="match status" value="1"/>
</dbReference>
<evidence type="ECO:0000256" key="1">
    <source>
        <dbReference type="ARBA" id="ARBA00023180"/>
    </source>
</evidence>
<feature type="region of interest" description="Disordered" evidence="2">
    <location>
        <begin position="15"/>
        <end position="37"/>
    </location>
</feature>
<dbReference type="EMBL" id="ON529852">
    <property type="protein sequence ID" value="USN14103.1"/>
    <property type="molecule type" value="Genomic_DNA"/>
</dbReference>
<evidence type="ECO:0000256" key="2">
    <source>
        <dbReference type="SAM" id="MobiDB-lite"/>
    </source>
</evidence>
<dbReference type="PANTHER" id="PTHR24028:SF316">
    <property type="entry name" value="NEURAL-CADHERIN-LIKE"/>
    <property type="match status" value="1"/>
</dbReference>
<keyword evidence="1" id="KW-0325">Glycoprotein</keyword>
<protein>
    <recommendedName>
        <fullName evidence="5">Cadherin domain-containing protein</fullName>
    </recommendedName>
</protein>
<keyword evidence="4" id="KW-1185">Reference proteome</keyword>
<dbReference type="CDD" id="cd11304">
    <property type="entry name" value="Cadherin_repeat"/>
    <property type="match status" value="1"/>
</dbReference>
<reference evidence="3" key="1">
    <citation type="submission" date="2022-05" db="EMBL/GenBank/DDBJ databases">
        <authorList>
            <person name="Friedrich I."/>
            <person name="Poehlein A."/>
            <person name="Schneider D."/>
            <person name="Hertel R."/>
            <person name="Daniel R."/>
        </authorList>
    </citation>
    <scope>NUCLEOTIDE SEQUENCE</scope>
</reference>
<accession>A0A9E7MP92</accession>
<dbReference type="InterPro" id="IPR050174">
    <property type="entry name" value="Protocadherin/Cadherin-CA"/>
</dbReference>